<proteinExistence type="predicted"/>
<reference evidence="1" key="2">
    <citation type="submission" date="2023-04" db="EMBL/GenBank/DDBJ databases">
        <authorList>
            <person name="Bruccoleri R.E."/>
            <person name="Oakeley E.J."/>
            <person name="Faust A.-M."/>
            <person name="Dessus-Babus S."/>
            <person name="Altorfer M."/>
            <person name="Burckhardt D."/>
            <person name="Oertli M."/>
            <person name="Naumann U."/>
            <person name="Petersen F."/>
            <person name="Wong J."/>
        </authorList>
    </citation>
    <scope>NUCLEOTIDE SEQUENCE</scope>
    <source>
        <strain evidence="1">GSM-AAB239-AS_SAM_17_03QT</strain>
        <tissue evidence="1">Leaf</tissue>
    </source>
</reference>
<dbReference type="AlphaFoldDB" id="A0AAX6E5P1"/>
<comment type="caution">
    <text evidence="1">The sequence shown here is derived from an EMBL/GenBank/DDBJ whole genome shotgun (WGS) entry which is preliminary data.</text>
</comment>
<accession>A0AAX6E5P1</accession>
<dbReference type="PANTHER" id="PTHR31579">
    <property type="entry name" value="OS03G0796600 PROTEIN"/>
    <property type="match status" value="1"/>
</dbReference>
<dbReference type="NCBIfam" id="TIGR01615">
    <property type="entry name" value="A_thal_3542"/>
    <property type="match status" value="1"/>
</dbReference>
<dbReference type="EMBL" id="JANAVB010039819">
    <property type="protein sequence ID" value="KAJ6799259.1"/>
    <property type="molecule type" value="Genomic_DNA"/>
</dbReference>
<reference evidence="1" key="1">
    <citation type="journal article" date="2023" name="GigaByte">
        <title>Genome assembly of the bearded iris, Iris pallida Lam.</title>
        <authorList>
            <person name="Bruccoleri R.E."/>
            <person name="Oakeley E.J."/>
            <person name="Faust A.M.E."/>
            <person name="Altorfer M."/>
            <person name="Dessus-Babus S."/>
            <person name="Burckhardt D."/>
            <person name="Oertli M."/>
            <person name="Naumann U."/>
            <person name="Petersen F."/>
            <person name="Wong J."/>
        </authorList>
    </citation>
    <scope>NUCLEOTIDE SEQUENCE</scope>
    <source>
        <strain evidence="1">GSM-AAB239-AS_SAM_17_03QT</strain>
    </source>
</reference>
<dbReference type="PANTHER" id="PTHR31579:SF39">
    <property type="entry name" value="OS01G0973600 PROTEIN"/>
    <property type="match status" value="1"/>
</dbReference>
<protein>
    <submittedName>
        <fullName evidence="1">Uncharacterized protein</fullName>
    </submittedName>
</protein>
<dbReference type="Pfam" id="PF04720">
    <property type="entry name" value="PDDEXK_6"/>
    <property type="match status" value="1"/>
</dbReference>
<keyword evidence="2" id="KW-1185">Reference proteome</keyword>
<gene>
    <name evidence="1" type="ORF">M6B38_208340</name>
</gene>
<dbReference type="Proteomes" id="UP001140949">
    <property type="component" value="Unassembled WGS sequence"/>
</dbReference>
<evidence type="ECO:0000313" key="2">
    <source>
        <dbReference type="Proteomes" id="UP001140949"/>
    </source>
</evidence>
<evidence type="ECO:0000313" key="1">
    <source>
        <dbReference type="EMBL" id="KAJ6799259.1"/>
    </source>
</evidence>
<sequence length="385" mass="42642">MLNSHNLARSLKKIVVSERLAKISLLPEDPQPRARASGGVSMILTEEYGVRVPIPMGFSRGRPTRRPGFGSWGPDPRGNEGDCRICDLCVRIAGGGGGGGGEGKYSSESEHDLGVMVSDFLENGSGGGESKYSSDSDSGCADLSHLAERILFHKRTVDQYESDLSSAVRSILLSITETDLHYVKGDNQCNASCIRQSLVKRLRLSGYDAAVCSSRWQGFDKVPGGDHEYVDVVVYGNVGGSDRFIIDIDFRSHFEIARAVESYDAILTLLPVVYVGPLSRLEQFLRVMVDAAKYSLKQNSMPLPPWRSLSYLHAKWHSKFERRLDPGSKCTDSSDHDHGQCAGHFRRLKASLQSEIETERFLKPITNDKKRVGKLERRRFSLLSS</sequence>
<name>A0AAX6E5P1_IRIPA</name>
<dbReference type="InterPro" id="IPR006502">
    <property type="entry name" value="PDDEXK-like"/>
</dbReference>
<organism evidence="1 2">
    <name type="scientific">Iris pallida</name>
    <name type="common">Sweet iris</name>
    <dbReference type="NCBI Taxonomy" id="29817"/>
    <lineage>
        <taxon>Eukaryota</taxon>
        <taxon>Viridiplantae</taxon>
        <taxon>Streptophyta</taxon>
        <taxon>Embryophyta</taxon>
        <taxon>Tracheophyta</taxon>
        <taxon>Spermatophyta</taxon>
        <taxon>Magnoliopsida</taxon>
        <taxon>Liliopsida</taxon>
        <taxon>Asparagales</taxon>
        <taxon>Iridaceae</taxon>
        <taxon>Iridoideae</taxon>
        <taxon>Irideae</taxon>
        <taxon>Iris</taxon>
    </lineage>
</organism>